<dbReference type="Gene3D" id="3.40.640.10">
    <property type="entry name" value="Type I PLP-dependent aspartate aminotransferase-like (Major domain)"/>
    <property type="match status" value="1"/>
</dbReference>
<keyword evidence="7" id="KW-0808">Transferase</keyword>
<comment type="similarity">
    <text evidence="2 4">Belongs to the trans-sulfuration enzymes family.</text>
</comment>
<comment type="cofactor">
    <cofactor evidence="1 4">
        <name>pyridoxal 5'-phosphate</name>
        <dbReference type="ChEBI" id="CHEBI:597326"/>
    </cofactor>
</comment>
<dbReference type="PIRSF" id="PIRSF001434">
    <property type="entry name" value="CGS"/>
    <property type="match status" value="1"/>
</dbReference>
<evidence type="ECO:0000256" key="1">
    <source>
        <dbReference type="ARBA" id="ARBA00001933"/>
    </source>
</evidence>
<evidence type="ECO:0000313" key="8">
    <source>
        <dbReference type="Proteomes" id="UP001251870"/>
    </source>
</evidence>
<dbReference type="Gene3D" id="3.90.1150.10">
    <property type="entry name" value="Aspartate Aminotransferase, domain 1"/>
    <property type="match status" value="1"/>
</dbReference>
<feature type="region of interest" description="Disordered" evidence="6">
    <location>
        <begin position="1"/>
        <end position="31"/>
    </location>
</feature>
<proteinExistence type="inferred from homology"/>
<dbReference type="Pfam" id="PF01053">
    <property type="entry name" value="Cys_Met_Meta_PP"/>
    <property type="match status" value="1"/>
</dbReference>
<keyword evidence="3 4" id="KW-0663">Pyridoxal phosphate</keyword>
<feature type="coiled-coil region" evidence="5">
    <location>
        <begin position="278"/>
        <end position="305"/>
    </location>
</feature>
<dbReference type="RefSeq" id="WP_310547758.1">
    <property type="nucleotide sequence ID" value="NZ_JAVKGR010000003.1"/>
</dbReference>
<organism evidence="7 8">
    <name type="scientific">Nesterenkonia aerolata</name>
    <dbReference type="NCBI Taxonomy" id="3074079"/>
    <lineage>
        <taxon>Bacteria</taxon>
        <taxon>Bacillati</taxon>
        <taxon>Actinomycetota</taxon>
        <taxon>Actinomycetes</taxon>
        <taxon>Micrococcales</taxon>
        <taxon>Micrococcaceae</taxon>
        <taxon>Nesterenkonia</taxon>
    </lineage>
</organism>
<keyword evidence="8" id="KW-1185">Reference proteome</keyword>
<evidence type="ECO:0000313" key="7">
    <source>
        <dbReference type="EMBL" id="MDR8018765.1"/>
    </source>
</evidence>
<evidence type="ECO:0000256" key="2">
    <source>
        <dbReference type="ARBA" id="ARBA00009077"/>
    </source>
</evidence>
<dbReference type="InterPro" id="IPR015421">
    <property type="entry name" value="PyrdxlP-dep_Trfase_major"/>
</dbReference>
<keyword evidence="7" id="KW-0032">Aminotransferase</keyword>
<dbReference type="EMBL" id="JAVKGR010000003">
    <property type="protein sequence ID" value="MDR8018765.1"/>
    <property type="molecule type" value="Genomic_DNA"/>
</dbReference>
<dbReference type="GO" id="GO:0008483">
    <property type="term" value="F:transaminase activity"/>
    <property type="evidence" value="ECO:0007669"/>
    <property type="project" value="UniProtKB-KW"/>
</dbReference>
<comment type="caution">
    <text evidence="7">The sequence shown here is derived from an EMBL/GenBank/DDBJ whole genome shotgun (WGS) entry which is preliminary data.</text>
</comment>
<evidence type="ECO:0000256" key="4">
    <source>
        <dbReference type="RuleBase" id="RU362118"/>
    </source>
</evidence>
<dbReference type="PANTHER" id="PTHR11808">
    <property type="entry name" value="TRANS-SULFURATION ENZYME FAMILY MEMBER"/>
    <property type="match status" value="1"/>
</dbReference>
<accession>A0ABU2DQW8</accession>
<reference evidence="7 8" key="1">
    <citation type="submission" date="2023-09" db="EMBL/GenBank/DDBJ databases">
        <title>Description of three actinobacteria isolated from air of manufacturing shop in a pharmaceutical factory.</title>
        <authorList>
            <person name="Zhang D.-F."/>
        </authorList>
    </citation>
    <scope>NUCLEOTIDE SEQUENCE [LARGE SCALE GENOMIC DNA]</scope>
    <source>
        <strain evidence="7 8">LY-0111</strain>
    </source>
</reference>
<keyword evidence="5" id="KW-0175">Coiled coil</keyword>
<name>A0ABU2DQW8_9MICC</name>
<protein>
    <submittedName>
        <fullName evidence="7">PLP-dependent aspartate aminotransferase family protein</fullName>
    </submittedName>
</protein>
<dbReference type="PANTHER" id="PTHR11808:SF15">
    <property type="entry name" value="CYSTATHIONINE GAMMA-LYASE"/>
    <property type="match status" value="1"/>
</dbReference>
<dbReference type="InterPro" id="IPR015424">
    <property type="entry name" value="PyrdxlP-dep_Trfase"/>
</dbReference>
<evidence type="ECO:0000256" key="6">
    <source>
        <dbReference type="SAM" id="MobiDB-lite"/>
    </source>
</evidence>
<dbReference type="SUPFAM" id="SSF53383">
    <property type="entry name" value="PLP-dependent transferases"/>
    <property type="match status" value="1"/>
</dbReference>
<dbReference type="Proteomes" id="UP001251870">
    <property type="component" value="Unassembled WGS sequence"/>
</dbReference>
<evidence type="ECO:0000256" key="5">
    <source>
        <dbReference type="SAM" id="Coils"/>
    </source>
</evidence>
<dbReference type="InterPro" id="IPR000277">
    <property type="entry name" value="Cys/Met-Metab_PyrdxlP-dep_enz"/>
</dbReference>
<evidence type="ECO:0000256" key="3">
    <source>
        <dbReference type="ARBA" id="ARBA00022898"/>
    </source>
</evidence>
<dbReference type="InterPro" id="IPR015422">
    <property type="entry name" value="PyrdxlP-dep_Trfase_small"/>
</dbReference>
<gene>
    <name evidence="7" type="ORF">RIL96_04210</name>
</gene>
<sequence>MTHERTFLVSAGRGAHDPDGGRPAGAPVNRPVDFTSTFVHRRGAESRYEYAREGLPSWEPLEEVLAALEGGTRSTWSGQGMVVTAHEATVTPQPAVLFSSGMAAISAALHLLPLGAHLILPRHSYKGLGGLTQQMAERGMLTVHRVDIAHTEQVLTTLSDVAALAQAQEQQVMLWLESPTNPMLEVADLPELIAQARRRGMLTVVDNTFATPLRQQPLKHGADVVVHSVTKFLSGHSDLIMGAAITCDPDLHRRMKEHQALHGATPGALDVFLALRGVRTLAVRLDQAERNAAELARRLEGLLRAGEPGIRQVRHPSLTSHPQHERAAVQLGTDPDEHGRPRLGFGAVLTVELESGPLADAVVDGLRVWTPATSLGGVESLAERRARYPDEPPTVPEGLIRLSVGIEHVDDLFEDLVTSLRAAAAESDGAGANG</sequence>